<evidence type="ECO:0000259" key="2">
    <source>
        <dbReference type="Pfam" id="PF20150"/>
    </source>
</evidence>
<dbReference type="Proteomes" id="UP000664132">
    <property type="component" value="Unassembled WGS sequence"/>
</dbReference>
<protein>
    <recommendedName>
        <fullName evidence="2">2EXR domain-containing protein</fullName>
    </recommendedName>
</protein>
<dbReference type="AlphaFoldDB" id="A0A8H8BSA6"/>
<evidence type="ECO:0000313" key="3">
    <source>
        <dbReference type="EMBL" id="KAG4422244.1"/>
    </source>
</evidence>
<feature type="compositionally biased region" description="Basic and acidic residues" evidence="1">
    <location>
        <begin position="290"/>
        <end position="299"/>
    </location>
</feature>
<evidence type="ECO:0000313" key="4">
    <source>
        <dbReference type="Proteomes" id="UP000664132"/>
    </source>
</evidence>
<reference evidence="3" key="1">
    <citation type="submission" date="2021-02" db="EMBL/GenBank/DDBJ databases">
        <title>Genome sequence Cadophora malorum strain M34.</title>
        <authorList>
            <person name="Stefanovic E."/>
            <person name="Vu D."/>
            <person name="Scully C."/>
            <person name="Dijksterhuis J."/>
            <person name="Roader J."/>
            <person name="Houbraken J."/>
        </authorList>
    </citation>
    <scope>NUCLEOTIDE SEQUENCE</scope>
    <source>
        <strain evidence="3">M34</strain>
    </source>
</reference>
<dbReference type="InterPro" id="IPR045518">
    <property type="entry name" value="2EXR"/>
</dbReference>
<dbReference type="EMBL" id="JAFJYH010000052">
    <property type="protein sequence ID" value="KAG4422244.1"/>
    <property type="molecule type" value="Genomic_DNA"/>
</dbReference>
<accession>A0A8H8BSA6</accession>
<sequence length="327" mass="36837">MSCEPSSGCTNVAFTVFSLLPKELRLEIWKRALPEPRLIEMTFIDREWPLRRLLTRRDQPGAWVWVATTNDISLPLLRVNAEARSLTLGSYTLVQICTQTHSIGQQIYIDFYRDTIYFARYSQERLFDVLDGRFAEIQHTGMLTSKARSLAINLGSLSKGPWNWDPDTYPGVEHLSSAEGRTDASKLFVKMFRSFPKLRELFVVVDGRHPDLGGSVEIARPSSDQEDFYEPAGQDIAKRWIPEALNKVREISPDLHQPRVALAVLTNGSNSAILERRWDYLHACCRFREPGADGHRSESESVSSDGSGAAIAIPDSEILAEDTVAPK</sequence>
<dbReference type="PANTHER" id="PTHR35910:SF6">
    <property type="entry name" value="2EXR DOMAIN-CONTAINING PROTEIN"/>
    <property type="match status" value="1"/>
</dbReference>
<dbReference type="Pfam" id="PF20150">
    <property type="entry name" value="2EXR"/>
    <property type="match status" value="1"/>
</dbReference>
<dbReference type="PANTHER" id="PTHR35910">
    <property type="entry name" value="2EXR DOMAIN-CONTAINING PROTEIN"/>
    <property type="match status" value="1"/>
</dbReference>
<dbReference type="OrthoDB" id="3469466at2759"/>
<feature type="domain" description="2EXR" evidence="2">
    <location>
        <begin position="14"/>
        <end position="116"/>
    </location>
</feature>
<feature type="region of interest" description="Disordered" evidence="1">
    <location>
        <begin position="290"/>
        <end position="327"/>
    </location>
</feature>
<comment type="caution">
    <text evidence="3">The sequence shown here is derived from an EMBL/GenBank/DDBJ whole genome shotgun (WGS) entry which is preliminary data.</text>
</comment>
<keyword evidence="4" id="KW-1185">Reference proteome</keyword>
<gene>
    <name evidence="3" type="ORF">IFR04_004624</name>
</gene>
<proteinExistence type="predicted"/>
<organism evidence="3 4">
    <name type="scientific">Cadophora malorum</name>
    <dbReference type="NCBI Taxonomy" id="108018"/>
    <lineage>
        <taxon>Eukaryota</taxon>
        <taxon>Fungi</taxon>
        <taxon>Dikarya</taxon>
        <taxon>Ascomycota</taxon>
        <taxon>Pezizomycotina</taxon>
        <taxon>Leotiomycetes</taxon>
        <taxon>Helotiales</taxon>
        <taxon>Ploettnerulaceae</taxon>
        <taxon>Cadophora</taxon>
    </lineage>
</organism>
<evidence type="ECO:0000256" key="1">
    <source>
        <dbReference type="SAM" id="MobiDB-lite"/>
    </source>
</evidence>
<name>A0A8H8BSA6_9HELO</name>